<feature type="domain" description="Iron-binding zinc finger CDGSH type" evidence="6">
    <location>
        <begin position="71"/>
        <end position="110"/>
    </location>
</feature>
<comment type="cofactor">
    <cofactor evidence="5">
        <name>[2Fe-2S] cluster</name>
        <dbReference type="ChEBI" id="CHEBI:190135"/>
    </cofactor>
</comment>
<dbReference type="STRING" id="3827.A0A1S2YKU0"/>
<dbReference type="eggNOG" id="KOG3461">
    <property type="taxonomic scope" value="Eukaryota"/>
</dbReference>
<dbReference type="PANTHER" id="PTHR13680:SF5">
    <property type="entry name" value="CDGSH IRON-SULFUR DOMAIN-CONTAINING PROTEIN 1"/>
    <property type="match status" value="1"/>
</dbReference>
<accession>A0A1S2YKU0</accession>
<dbReference type="PANTHER" id="PTHR13680">
    <property type="entry name" value="CDGSH IRON-SULFUR DOMAIN-CONTAINING PROTEIN 1"/>
    <property type="match status" value="1"/>
</dbReference>
<keyword evidence="1" id="KW-0001">2Fe-2S</keyword>
<dbReference type="SMART" id="SM00704">
    <property type="entry name" value="ZnF_CDGSH"/>
    <property type="match status" value="1"/>
</dbReference>
<dbReference type="GO" id="GO:0051537">
    <property type="term" value="F:2 iron, 2 sulfur cluster binding"/>
    <property type="evidence" value="ECO:0007669"/>
    <property type="project" value="UniProtKB-KW"/>
</dbReference>
<keyword evidence="7" id="KW-1185">Reference proteome</keyword>
<dbReference type="OrthoDB" id="449252at2759"/>
<dbReference type="KEGG" id="cam:101503650"/>
<dbReference type="GO" id="GO:0046872">
    <property type="term" value="F:metal ion binding"/>
    <property type="evidence" value="ECO:0007669"/>
    <property type="project" value="UniProtKB-KW"/>
</dbReference>
<organism evidence="7 8">
    <name type="scientific">Cicer arietinum</name>
    <name type="common">Chickpea</name>
    <name type="synonym">Garbanzo</name>
    <dbReference type="NCBI Taxonomy" id="3827"/>
    <lineage>
        <taxon>Eukaryota</taxon>
        <taxon>Viridiplantae</taxon>
        <taxon>Streptophyta</taxon>
        <taxon>Embryophyta</taxon>
        <taxon>Tracheophyta</taxon>
        <taxon>Spermatophyta</taxon>
        <taxon>Magnoliopsida</taxon>
        <taxon>eudicotyledons</taxon>
        <taxon>Gunneridae</taxon>
        <taxon>Pentapetalae</taxon>
        <taxon>rosids</taxon>
        <taxon>fabids</taxon>
        <taxon>Fabales</taxon>
        <taxon>Fabaceae</taxon>
        <taxon>Papilionoideae</taxon>
        <taxon>50 kb inversion clade</taxon>
        <taxon>NPAAA clade</taxon>
        <taxon>Hologalegina</taxon>
        <taxon>IRL clade</taxon>
        <taxon>Cicereae</taxon>
        <taxon>Cicer</taxon>
    </lineage>
</organism>
<sequence length="122" mass="13392">MESVLSQVGVVFYQKTQLIERKRGIIGTNFNTCSFGIGGVDVKRVRSMVVVKAETGGVNSINPDIRKNEEKVVDSVLVNELSKPLTPYCRCWRSGTFPLCDGSHVKHNKATGDNVGPLLVKK</sequence>
<evidence type="ECO:0000256" key="1">
    <source>
        <dbReference type="ARBA" id="ARBA00022714"/>
    </source>
</evidence>
<dbReference type="Gene3D" id="3.40.5.90">
    <property type="entry name" value="CDGSH iron-sulfur domain, mitoNEET-type"/>
    <property type="match status" value="1"/>
</dbReference>
<protein>
    <submittedName>
        <fullName evidence="8">CDGSH iron-sulfur domain-containing protein NEET</fullName>
    </submittedName>
</protein>
<dbReference type="FunFam" id="3.40.5.90:FF:000001">
    <property type="entry name" value="CDGSH iron-sulfur domain-containing protein 1"/>
    <property type="match status" value="1"/>
</dbReference>
<keyword evidence="4" id="KW-0411">Iron-sulfur</keyword>
<dbReference type="InterPro" id="IPR045131">
    <property type="entry name" value="CISD1/2"/>
</dbReference>
<dbReference type="InterPro" id="IPR018967">
    <property type="entry name" value="FeS-contain_CDGSH-typ"/>
</dbReference>
<proteinExistence type="predicted"/>
<evidence type="ECO:0000259" key="6">
    <source>
        <dbReference type="SMART" id="SM00704"/>
    </source>
</evidence>
<evidence type="ECO:0000256" key="4">
    <source>
        <dbReference type="ARBA" id="ARBA00023014"/>
    </source>
</evidence>
<dbReference type="GO" id="GO:0010506">
    <property type="term" value="P:regulation of autophagy"/>
    <property type="evidence" value="ECO:0007669"/>
    <property type="project" value="InterPro"/>
</dbReference>
<dbReference type="AlphaFoldDB" id="A0A1S2YKU0"/>
<dbReference type="GeneID" id="101503650"/>
<evidence type="ECO:0000313" key="8">
    <source>
        <dbReference type="RefSeq" id="XP_004506290.1"/>
    </source>
</evidence>
<dbReference type="GO" id="GO:0005741">
    <property type="term" value="C:mitochondrial outer membrane"/>
    <property type="evidence" value="ECO:0007669"/>
    <property type="project" value="TreeGrafter"/>
</dbReference>
<dbReference type="Proteomes" id="UP000087171">
    <property type="component" value="Chromosome Ca6"/>
</dbReference>
<reference evidence="7" key="1">
    <citation type="journal article" date="2013" name="Nat. Biotechnol.">
        <title>Draft genome sequence of chickpea (Cicer arietinum) provides a resource for trait improvement.</title>
        <authorList>
            <person name="Varshney R.K."/>
            <person name="Song C."/>
            <person name="Saxena R.K."/>
            <person name="Azam S."/>
            <person name="Yu S."/>
            <person name="Sharpe A.G."/>
            <person name="Cannon S."/>
            <person name="Baek J."/>
            <person name="Rosen B.D."/>
            <person name="Tar'an B."/>
            <person name="Millan T."/>
            <person name="Zhang X."/>
            <person name="Ramsay L.D."/>
            <person name="Iwata A."/>
            <person name="Wang Y."/>
            <person name="Nelson W."/>
            <person name="Farmer A.D."/>
            <person name="Gaur P.M."/>
            <person name="Soderlund C."/>
            <person name="Penmetsa R.V."/>
            <person name="Xu C."/>
            <person name="Bharti A.K."/>
            <person name="He W."/>
            <person name="Winter P."/>
            <person name="Zhao S."/>
            <person name="Hane J.K."/>
            <person name="Carrasquilla-Garcia N."/>
            <person name="Condie J.A."/>
            <person name="Upadhyaya H.D."/>
            <person name="Luo M.C."/>
            <person name="Thudi M."/>
            <person name="Gowda C.L."/>
            <person name="Singh N.P."/>
            <person name="Lichtenzveig J."/>
            <person name="Gali K.K."/>
            <person name="Rubio J."/>
            <person name="Nadarajan N."/>
            <person name="Dolezel J."/>
            <person name="Bansal K.C."/>
            <person name="Xu X."/>
            <person name="Edwards D."/>
            <person name="Zhang G."/>
            <person name="Kahl G."/>
            <person name="Gil J."/>
            <person name="Singh K.B."/>
            <person name="Datta S.K."/>
            <person name="Jackson S.A."/>
            <person name="Wang J."/>
            <person name="Cook D.R."/>
        </authorList>
    </citation>
    <scope>NUCLEOTIDE SEQUENCE [LARGE SCALE GENOMIC DNA]</scope>
    <source>
        <strain evidence="7">cv. CDC Frontier</strain>
    </source>
</reference>
<dbReference type="InterPro" id="IPR042216">
    <property type="entry name" value="MitoNEET_CISD"/>
</dbReference>
<evidence type="ECO:0000256" key="2">
    <source>
        <dbReference type="ARBA" id="ARBA00022723"/>
    </source>
</evidence>
<evidence type="ECO:0000313" key="7">
    <source>
        <dbReference type="Proteomes" id="UP000087171"/>
    </source>
</evidence>
<evidence type="ECO:0000256" key="3">
    <source>
        <dbReference type="ARBA" id="ARBA00023004"/>
    </source>
</evidence>
<dbReference type="PaxDb" id="3827-XP_004506290.1"/>
<keyword evidence="3" id="KW-0408">Iron</keyword>
<gene>
    <name evidence="8" type="primary">LOC101503650</name>
</gene>
<name>A0A1S2YKU0_CICAR</name>
<dbReference type="Pfam" id="PF09360">
    <property type="entry name" value="zf-CDGSH"/>
    <property type="match status" value="1"/>
</dbReference>
<reference evidence="8" key="2">
    <citation type="submission" date="2025-08" db="UniProtKB">
        <authorList>
            <consortium name="RefSeq"/>
        </authorList>
    </citation>
    <scope>IDENTIFICATION</scope>
    <source>
        <tissue evidence="8">Etiolated seedlings</tissue>
    </source>
</reference>
<keyword evidence="2" id="KW-0479">Metal-binding</keyword>
<dbReference type="RefSeq" id="XP_004506290.1">
    <property type="nucleotide sequence ID" value="XM_004506233.3"/>
</dbReference>
<evidence type="ECO:0000256" key="5">
    <source>
        <dbReference type="ARBA" id="ARBA00034078"/>
    </source>
</evidence>